<evidence type="ECO:0000256" key="3">
    <source>
        <dbReference type="ARBA" id="ARBA00022490"/>
    </source>
</evidence>
<reference evidence="6" key="1">
    <citation type="submission" date="2017-08" db="EMBL/GenBank/DDBJ databases">
        <authorList>
            <person name="Varghese N."/>
            <person name="Submissions S."/>
        </authorList>
    </citation>
    <scope>NUCLEOTIDE SEQUENCE [LARGE SCALE GENOMIC DNA]</scope>
    <source>
        <strain evidence="6">JA276</strain>
    </source>
</reference>
<dbReference type="OrthoDB" id="3291462at2"/>
<dbReference type="PANTHER" id="PTHR22617:SF45">
    <property type="entry name" value="CHEMOTAXIS PROTEIN CHEW"/>
    <property type="match status" value="1"/>
</dbReference>
<evidence type="ECO:0000256" key="1">
    <source>
        <dbReference type="ARBA" id="ARBA00004496"/>
    </source>
</evidence>
<dbReference type="SUPFAM" id="SSF50341">
    <property type="entry name" value="CheW-like"/>
    <property type="match status" value="3"/>
</dbReference>
<organism evidence="5 6">
    <name type="scientific">Rhodobacter maris</name>
    <dbReference type="NCBI Taxonomy" id="446682"/>
    <lineage>
        <taxon>Bacteria</taxon>
        <taxon>Pseudomonadati</taxon>
        <taxon>Pseudomonadota</taxon>
        <taxon>Alphaproteobacteria</taxon>
        <taxon>Rhodobacterales</taxon>
        <taxon>Rhodobacter group</taxon>
        <taxon>Rhodobacter</taxon>
    </lineage>
</organism>
<dbReference type="InterPro" id="IPR036061">
    <property type="entry name" value="CheW-like_dom_sf"/>
</dbReference>
<keyword evidence="3" id="KW-0963">Cytoplasm</keyword>
<dbReference type="InterPro" id="IPR002545">
    <property type="entry name" value="CheW-lke_dom"/>
</dbReference>
<dbReference type="Gene3D" id="2.40.50.180">
    <property type="entry name" value="CheA-289, Domain 4"/>
    <property type="match status" value="3"/>
</dbReference>
<feature type="domain" description="CheW-like" evidence="4">
    <location>
        <begin position="26"/>
        <end position="167"/>
    </location>
</feature>
<dbReference type="EMBL" id="OBMT01000021">
    <property type="protein sequence ID" value="SOC21080.1"/>
    <property type="molecule type" value="Genomic_DNA"/>
</dbReference>
<evidence type="ECO:0000256" key="2">
    <source>
        <dbReference type="ARBA" id="ARBA00021483"/>
    </source>
</evidence>
<feature type="domain" description="CheW-like" evidence="4">
    <location>
        <begin position="197"/>
        <end position="345"/>
    </location>
</feature>
<dbReference type="PANTHER" id="PTHR22617">
    <property type="entry name" value="CHEMOTAXIS SENSOR HISTIDINE KINASE-RELATED"/>
    <property type="match status" value="1"/>
</dbReference>
<dbReference type="RefSeq" id="WP_097071426.1">
    <property type="nucleotide sequence ID" value="NZ_OBMT01000021.1"/>
</dbReference>
<dbReference type="GO" id="GO:0006935">
    <property type="term" value="P:chemotaxis"/>
    <property type="evidence" value="ECO:0007669"/>
    <property type="project" value="InterPro"/>
</dbReference>
<comment type="subcellular location">
    <subcellularLocation>
        <location evidence="1">Cytoplasm</location>
    </subcellularLocation>
</comment>
<sequence>MTLIEHDIAADLADDDTTRVASDTTIFQCVSFALDGETFAFPIELVQEIIRVPATVKVPLTPSALIGLTNLRGTVLPIVDLRAVMGLAAVPVTDASRVMVIHAGDTYGVLVDQVAQVLSVPAERIEPAATVERTLRTDMLTGVVKNFADRDLIQLIDPVALIGQHFPQNGQARAHKASAMAAALRSDSAEAEEEEDVIQLVSLSVEEEEYAFPIAEVDEIVRVPSRVTKVPGAAAEIVGLINLRNRLLPLLSLRGIFGLPPLPHSDSHRVVVVRLGESVGAEMRVGVVVDHVREVLRVPAAAQEKVPAGLRRQHADEIQTICRLEDGRRLVSVLSAGALFDRQGLHDSLSEVLDSAAAQQEEDEDTMTGRDSDEIQMVVYRLGDEEFGIDIHQVQEIIRVPEQLVKVPKAPASVEGVINLRGSVLPVVEMRRRFGLGSIARNDRQRILVLSVDDVRTGYIVDSVSEVLRVPEAALEVPPRLSPEADRLVGRVANFDGGKRMVLLLEAGALVEEGEARAATQAAGRLASEPTPGA</sequence>
<dbReference type="AlphaFoldDB" id="A0A285TFX5"/>
<feature type="domain" description="CheW-like" evidence="4">
    <location>
        <begin position="374"/>
        <end position="516"/>
    </location>
</feature>
<name>A0A285TFX5_9RHOB</name>
<dbReference type="InterPro" id="IPR039315">
    <property type="entry name" value="CheW"/>
</dbReference>
<evidence type="ECO:0000313" key="5">
    <source>
        <dbReference type="EMBL" id="SOC21080.1"/>
    </source>
</evidence>
<protein>
    <recommendedName>
        <fullName evidence="2">Chemotaxis protein CheW</fullName>
    </recommendedName>
</protein>
<dbReference type="Gene3D" id="2.30.30.40">
    <property type="entry name" value="SH3 Domains"/>
    <property type="match status" value="3"/>
</dbReference>
<dbReference type="Pfam" id="PF01584">
    <property type="entry name" value="CheW"/>
    <property type="match status" value="3"/>
</dbReference>
<evidence type="ECO:0000259" key="4">
    <source>
        <dbReference type="PROSITE" id="PS50851"/>
    </source>
</evidence>
<dbReference type="GO" id="GO:0005829">
    <property type="term" value="C:cytosol"/>
    <property type="evidence" value="ECO:0007669"/>
    <property type="project" value="TreeGrafter"/>
</dbReference>
<dbReference type="Proteomes" id="UP000219111">
    <property type="component" value="Unassembled WGS sequence"/>
</dbReference>
<evidence type="ECO:0000313" key="6">
    <source>
        <dbReference type="Proteomes" id="UP000219111"/>
    </source>
</evidence>
<dbReference type="PROSITE" id="PS50851">
    <property type="entry name" value="CHEW"/>
    <property type="match status" value="3"/>
</dbReference>
<gene>
    <name evidence="5" type="ORF">SAMN05877831_12115</name>
</gene>
<dbReference type="GO" id="GO:0007165">
    <property type="term" value="P:signal transduction"/>
    <property type="evidence" value="ECO:0007669"/>
    <property type="project" value="InterPro"/>
</dbReference>
<accession>A0A285TFX5</accession>
<proteinExistence type="predicted"/>
<keyword evidence="6" id="KW-1185">Reference proteome</keyword>
<dbReference type="SMART" id="SM00260">
    <property type="entry name" value="CheW"/>
    <property type="match status" value="3"/>
</dbReference>